<keyword evidence="2" id="KW-1133">Transmembrane helix</keyword>
<dbReference type="RefSeq" id="WP_345639241.1">
    <property type="nucleotide sequence ID" value="NZ_BAABJQ010000056.1"/>
</dbReference>
<proteinExistence type="predicted"/>
<protein>
    <recommendedName>
        <fullName evidence="5">DUF4386 family protein</fullName>
    </recommendedName>
</protein>
<keyword evidence="2" id="KW-0472">Membrane</keyword>
<feature type="transmembrane region" description="Helical" evidence="2">
    <location>
        <begin position="118"/>
        <end position="143"/>
    </location>
</feature>
<sequence length="248" mass="24489">MTGQPPTTLTPTGLAVPSEAPTEAPSALPSRPALRALTVAAGAAYTVSWVVGLLVAPASTAVGSSGRQVLAGLAGHEAAATAQYLLTEGAPAVFLAIVALTLAGAARRTLPRAARAALATGLSAAGISLVQCVLGVYLTGAVAPKGDAGTAGTLTGWVDHLDGVKMLVLAGLALSAAALSGPRRVLPRWLAPTGWATAAALVVSGVGYLFTIGALSAAAYLSLPLLLILVTGTGIAPHRSERRGPATR</sequence>
<evidence type="ECO:0008006" key="5">
    <source>
        <dbReference type="Google" id="ProtNLM"/>
    </source>
</evidence>
<feature type="compositionally biased region" description="Low complexity" evidence="1">
    <location>
        <begin position="1"/>
        <end position="14"/>
    </location>
</feature>
<feature type="transmembrane region" description="Helical" evidence="2">
    <location>
        <begin position="193"/>
        <end position="211"/>
    </location>
</feature>
<organism evidence="3 4">
    <name type="scientific">Rugosimonospora acidiphila</name>
    <dbReference type="NCBI Taxonomy" id="556531"/>
    <lineage>
        <taxon>Bacteria</taxon>
        <taxon>Bacillati</taxon>
        <taxon>Actinomycetota</taxon>
        <taxon>Actinomycetes</taxon>
        <taxon>Micromonosporales</taxon>
        <taxon>Micromonosporaceae</taxon>
        <taxon>Rugosimonospora</taxon>
    </lineage>
</organism>
<evidence type="ECO:0000256" key="2">
    <source>
        <dbReference type="SAM" id="Phobius"/>
    </source>
</evidence>
<feature type="transmembrane region" description="Helical" evidence="2">
    <location>
        <begin position="217"/>
        <end position="236"/>
    </location>
</feature>
<keyword evidence="2" id="KW-0812">Transmembrane</keyword>
<keyword evidence="4" id="KW-1185">Reference proteome</keyword>
<evidence type="ECO:0000313" key="3">
    <source>
        <dbReference type="EMBL" id="GAA5201935.1"/>
    </source>
</evidence>
<feature type="region of interest" description="Disordered" evidence="1">
    <location>
        <begin position="1"/>
        <end position="27"/>
    </location>
</feature>
<feature type="transmembrane region" description="Helical" evidence="2">
    <location>
        <begin position="163"/>
        <end position="181"/>
    </location>
</feature>
<gene>
    <name evidence="3" type="ORF">GCM10023322_82830</name>
</gene>
<name>A0ABP9SSF5_9ACTN</name>
<reference evidence="4" key="1">
    <citation type="journal article" date="2019" name="Int. J. Syst. Evol. Microbiol.">
        <title>The Global Catalogue of Microorganisms (GCM) 10K type strain sequencing project: providing services to taxonomists for standard genome sequencing and annotation.</title>
        <authorList>
            <consortium name="The Broad Institute Genomics Platform"/>
            <consortium name="The Broad Institute Genome Sequencing Center for Infectious Disease"/>
            <person name="Wu L."/>
            <person name="Ma J."/>
        </authorList>
    </citation>
    <scope>NUCLEOTIDE SEQUENCE [LARGE SCALE GENOMIC DNA]</scope>
    <source>
        <strain evidence="4">JCM 18304</strain>
    </source>
</reference>
<feature type="transmembrane region" description="Helical" evidence="2">
    <location>
        <begin position="89"/>
        <end position="106"/>
    </location>
</feature>
<comment type="caution">
    <text evidence="3">The sequence shown here is derived from an EMBL/GenBank/DDBJ whole genome shotgun (WGS) entry which is preliminary data.</text>
</comment>
<evidence type="ECO:0000256" key="1">
    <source>
        <dbReference type="SAM" id="MobiDB-lite"/>
    </source>
</evidence>
<feature type="transmembrane region" description="Helical" evidence="2">
    <location>
        <begin position="36"/>
        <end position="56"/>
    </location>
</feature>
<dbReference type="Proteomes" id="UP001501570">
    <property type="component" value="Unassembled WGS sequence"/>
</dbReference>
<accession>A0ABP9SSF5</accession>
<dbReference type="EMBL" id="BAABJQ010000056">
    <property type="protein sequence ID" value="GAA5201935.1"/>
    <property type="molecule type" value="Genomic_DNA"/>
</dbReference>
<evidence type="ECO:0000313" key="4">
    <source>
        <dbReference type="Proteomes" id="UP001501570"/>
    </source>
</evidence>